<dbReference type="GO" id="GO:0005886">
    <property type="term" value="C:plasma membrane"/>
    <property type="evidence" value="ECO:0007669"/>
    <property type="project" value="UniProtKB-SubCell"/>
</dbReference>
<evidence type="ECO:0000256" key="6">
    <source>
        <dbReference type="ARBA" id="ARBA00023136"/>
    </source>
</evidence>
<dbReference type="Gene3D" id="1.10.3720.10">
    <property type="entry name" value="MetI-like"/>
    <property type="match status" value="1"/>
</dbReference>
<dbReference type="PROSITE" id="PS50928">
    <property type="entry name" value="ABC_TM1"/>
    <property type="match status" value="1"/>
</dbReference>
<dbReference type="Proteomes" id="UP000032512">
    <property type="component" value="Unassembled WGS sequence"/>
</dbReference>
<dbReference type="GO" id="GO:0055085">
    <property type="term" value="P:transmembrane transport"/>
    <property type="evidence" value="ECO:0007669"/>
    <property type="project" value="InterPro"/>
</dbReference>
<evidence type="ECO:0000313" key="10">
    <source>
        <dbReference type="Proteomes" id="UP000032512"/>
    </source>
</evidence>
<dbReference type="PATRIC" id="fig|285983.3.peg.2294"/>
<feature type="domain" description="ABC transmembrane type-1" evidence="8">
    <location>
        <begin position="72"/>
        <end position="283"/>
    </location>
</feature>
<dbReference type="SUPFAM" id="SSF161098">
    <property type="entry name" value="MetI-like"/>
    <property type="match status" value="1"/>
</dbReference>
<organism evidence="9 10">
    <name type="scientific">Mesobacillus subterraneus</name>
    <dbReference type="NCBI Taxonomy" id="285983"/>
    <lineage>
        <taxon>Bacteria</taxon>
        <taxon>Bacillati</taxon>
        <taxon>Bacillota</taxon>
        <taxon>Bacilli</taxon>
        <taxon>Bacillales</taxon>
        <taxon>Bacillaceae</taxon>
        <taxon>Mesobacillus</taxon>
    </lineage>
</organism>
<sequence length="294" mass="32467">MMKKRKNLGDIGNSALFLGPTLLFFSMTVLLPFAYGLFLTFNKMDTPADPVQFAGLLNYISAINDQEFWKSMWLTVRFVVATVFFVNLVGFGLAYLVTSGLRIQNTLRTAYFTPNLIGGLVLGYIWQFIFVQSLPALGTKLGISWLELGWLGDPTMAFWSLVIVTIWQTSGYMMIIFIAGLISVPKELIEAAKIDGAGPLKRLLNVTLPLMVPSFVVTVFLSLKNAFMVYDLNFALTAGGPYGTTKMVSMHVVNKAFIESNYGTGQAEAIILFIIVAIVTGVQVYTSKKMEVQA</sequence>
<proteinExistence type="inferred from homology"/>
<feature type="transmembrane region" description="Helical" evidence="7">
    <location>
        <begin position="21"/>
        <end position="41"/>
    </location>
</feature>
<name>A0A0D6ZFQ6_9BACI</name>
<evidence type="ECO:0000256" key="2">
    <source>
        <dbReference type="ARBA" id="ARBA00022448"/>
    </source>
</evidence>
<evidence type="ECO:0000313" key="9">
    <source>
        <dbReference type="EMBL" id="KIY23458.1"/>
    </source>
</evidence>
<keyword evidence="4 7" id="KW-0812">Transmembrane</keyword>
<dbReference type="OrthoDB" id="5174895at2"/>
<keyword evidence="3" id="KW-1003">Cell membrane</keyword>
<evidence type="ECO:0000256" key="3">
    <source>
        <dbReference type="ARBA" id="ARBA00022475"/>
    </source>
</evidence>
<reference evidence="9 10" key="1">
    <citation type="submission" date="2015-01" db="EMBL/GenBank/DDBJ databases">
        <title>Draft genome sequences of the supercritical CO2 tolerant bacteria Bacillus subterraneus MITOT1 and Bacillus cereus MIT0214.</title>
        <authorList>
            <person name="Peet K.C."/>
            <person name="Thompson J.R."/>
        </authorList>
    </citation>
    <scope>NUCLEOTIDE SEQUENCE [LARGE SCALE GENOMIC DNA]</scope>
    <source>
        <strain evidence="9 10">MITOT1</strain>
    </source>
</reference>
<keyword evidence="2 7" id="KW-0813">Transport</keyword>
<dbReference type="RefSeq" id="WP_044391013.1">
    <property type="nucleotide sequence ID" value="NZ_JXIQ01000017.1"/>
</dbReference>
<keyword evidence="5 7" id="KW-1133">Transmembrane helix</keyword>
<dbReference type="PANTHER" id="PTHR30193">
    <property type="entry name" value="ABC TRANSPORTER PERMEASE PROTEIN"/>
    <property type="match status" value="1"/>
</dbReference>
<dbReference type="CDD" id="cd06261">
    <property type="entry name" value="TM_PBP2"/>
    <property type="match status" value="1"/>
</dbReference>
<dbReference type="AlphaFoldDB" id="A0A0D6ZFQ6"/>
<accession>A0A0D6ZFQ6</accession>
<evidence type="ECO:0000256" key="7">
    <source>
        <dbReference type="RuleBase" id="RU363032"/>
    </source>
</evidence>
<evidence type="ECO:0000259" key="8">
    <source>
        <dbReference type="PROSITE" id="PS50928"/>
    </source>
</evidence>
<evidence type="ECO:0000256" key="1">
    <source>
        <dbReference type="ARBA" id="ARBA00004651"/>
    </source>
</evidence>
<keyword evidence="10" id="KW-1185">Reference proteome</keyword>
<evidence type="ECO:0000256" key="5">
    <source>
        <dbReference type="ARBA" id="ARBA00022989"/>
    </source>
</evidence>
<keyword evidence="6 7" id="KW-0472">Membrane</keyword>
<dbReference type="InterPro" id="IPR035906">
    <property type="entry name" value="MetI-like_sf"/>
</dbReference>
<dbReference type="InterPro" id="IPR051393">
    <property type="entry name" value="ABC_transporter_permease"/>
</dbReference>
<comment type="similarity">
    <text evidence="7">Belongs to the binding-protein-dependent transport system permease family.</text>
</comment>
<evidence type="ECO:0000256" key="4">
    <source>
        <dbReference type="ARBA" id="ARBA00022692"/>
    </source>
</evidence>
<comment type="caution">
    <text evidence="9">The sequence shown here is derived from an EMBL/GenBank/DDBJ whole genome shotgun (WGS) entry which is preliminary data.</text>
</comment>
<feature type="transmembrane region" description="Helical" evidence="7">
    <location>
        <begin position="110"/>
        <end position="137"/>
    </location>
</feature>
<dbReference type="Pfam" id="PF00528">
    <property type="entry name" value="BPD_transp_1"/>
    <property type="match status" value="1"/>
</dbReference>
<dbReference type="InterPro" id="IPR000515">
    <property type="entry name" value="MetI-like"/>
</dbReference>
<gene>
    <name evidence="9" type="ORF">UB32_02770</name>
</gene>
<dbReference type="PANTHER" id="PTHR30193:SF41">
    <property type="entry name" value="DIACETYLCHITOBIOSE UPTAKE SYSTEM PERMEASE PROTEIN NGCF"/>
    <property type="match status" value="1"/>
</dbReference>
<comment type="subcellular location">
    <subcellularLocation>
        <location evidence="1 7">Cell membrane</location>
        <topology evidence="1 7">Multi-pass membrane protein</topology>
    </subcellularLocation>
</comment>
<dbReference type="EMBL" id="JXIQ01000017">
    <property type="protein sequence ID" value="KIY23458.1"/>
    <property type="molecule type" value="Genomic_DNA"/>
</dbReference>
<feature type="transmembrane region" description="Helical" evidence="7">
    <location>
        <begin position="269"/>
        <end position="286"/>
    </location>
</feature>
<feature type="transmembrane region" description="Helical" evidence="7">
    <location>
        <begin position="203"/>
        <end position="223"/>
    </location>
</feature>
<feature type="transmembrane region" description="Helical" evidence="7">
    <location>
        <begin position="78"/>
        <end position="98"/>
    </location>
</feature>
<protein>
    <submittedName>
        <fullName evidence="9">ABC transporter permease</fullName>
    </submittedName>
</protein>
<feature type="transmembrane region" description="Helical" evidence="7">
    <location>
        <begin position="157"/>
        <end position="182"/>
    </location>
</feature>